<dbReference type="Proteomes" id="UP000482800">
    <property type="component" value="Unassembled WGS sequence"/>
</dbReference>
<reference evidence="1 2" key="2">
    <citation type="submission" date="2020-03" db="EMBL/GenBank/DDBJ databases">
        <authorList>
            <person name="Ichikawa N."/>
            <person name="Kimura A."/>
            <person name="Kitahashi Y."/>
            <person name="Uohara A."/>
        </authorList>
    </citation>
    <scope>NUCLEOTIDE SEQUENCE [LARGE SCALE GENOMIC DNA]</scope>
    <source>
        <strain evidence="1 2">NBRC 108639</strain>
    </source>
</reference>
<reference evidence="1 2" key="1">
    <citation type="submission" date="2020-03" db="EMBL/GenBank/DDBJ databases">
        <title>Whole genome shotgun sequence of Phytohabitans houttuyneae NBRC 108639.</title>
        <authorList>
            <person name="Komaki H."/>
            <person name="Tamura T."/>
        </authorList>
    </citation>
    <scope>NUCLEOTIDE SEQUENCE [LARGE SCALE GENOMIC DNA]</scope>
    <source>
        <strain evidence="1 2">NBRC 108639</strain>
    </source>
</reference>
<evidence type="ECO:0008006" key="3">
    <source>
        <dbReference type="Google" id="ProtNLM"/>
    </source>
</evidence>
<name>A0A6V8KAM3_9ACTN</name>
<dbReference type="AlphaFoldDB" id="A0A6V8KAM3"/>
<dbReference type="Gene3D" id="1.10.3210.10">
    <property type="entry name" value="Hypothetical protein af1432"/>
    <property type="match status" value="1"/>
</dbReference>
<keyword evidence="2" id="KW-1185">Reference proteome</keyword>
<accession>A0A6V8KAM3</accession>
<dbReference type="EMBL" id="BLPF01000001">
    <property type="protein sequence ID" value="GFJ79511.1"/>
    <property type="molecule type" value="Genomic_DNA"/>
</dbReference>
<dbReference type="RefSeq" id="WP_218579045.1">
    <property type="nucleotide sequence ID" value="NZ_BAABGO010000001.1"/>
</dbReference>
<evidence type="ECO:0000313" key="1">
    <source>
        <dbReference type="EMBL" id="GFJ79511.1"/>
    </source>
</evidence>
<organism evidence="1 2">
    <name type="scientific">Phytohabitans houttuyneae</name>
    <dbReference type="NCBI Taxonomy" id="1076126"/>
    <lineage>
        <taxon>Bacteria</taxon>
        <taxon>Bacillati</taxon>
        <taxon>Actinomycetota</taxon>
        <taxon>Actinomycetes</taxon>
        <taxon>Micromonosporales</taxon>
        <taxon>Micromonosporaceae</taxon>
    </lineage>
</organism>
<proteinExistence type="predicted"/>
<gene>
    <name evidence="1" type="ORF">Phou_036910</name>
</gene>
<evidence type="ECO:0000313" key="2">
    <source>
        <dbReference type="Proteomes" id="UP000482800"/>
    </source>
</evidence>
<protein>
    <recommendedName>
        <fullName evidence="3">Phosphohydrolase</fullName>
    </recommendedName>
</protein>
<comment type="caution">
    <text evidence="1">The sequence shown here is derived from an EMBL/GenBank/DDBJ whole genome shotgun (WGS) entry which is preliminary data.</text>
</comment>
<sequence length="183" mass="20466">MSHGDWMQTYTGRAFYPLDPHVEDIDPVDIAHALSLLCRYGGHVKLAYSVAEHCVLLSHAVAPGNALWALLHDATEAYLGDMIRPLKSAMPEYRQVEDRLAAVIVDRFGLFRVCPDEVKLADTRILLDERAALMAPPPQPWAVEHLQPLGVEIRCWTPDEAENRYLDRLHELLPAAVLAPAVT</sequence>
<dbReference type="SUPFAM" id="SSF109604">
    <property type="entry name" value="HD-domain/PDEase-like"/>
    <property type="match status" value="1"/>
</dbReference>